<name>A0A0F9B0S0_9ZZZZ</name>
<keyword evidence="1" id="KW-0472">Membrane</keyword>
<comment type="caution">
    <text evidence="2">The sequence shown here is derived from an EMBL/GenBank/DDBJ whole genome shotgun (WGS) entry which is preliminary data.</text>
</comment>
<keyword evidence="1" id="KW-1133">Transmembrane helix</keyword>
<evidence type="ECO:0000256" key="1">
    <source>
        <dbReference type="SAM" id="Phobius"/>
    </source>
</evidence>
<gene>
    <name evidence="2" type="ORF">LCGC14_2586810</name>
</gene>
<evidence type="ECO:0000313" key="2">
    <source>
        <dbReference type="EMBL" id="KKL07357.1"/>
    </source>
</evidence>
<proteinExistence type="predicted"/>
<dbReference type="AlphaFoldDB" id="A0A0F9B0S0"/>
<accession>A0A0F9B0S0</accession>
<sequence length="39" mass="4057">MIEIADAINNLAVAVNSLGAGLVGLGIVYFFFKNMGGQK</sequence>
<feature type="transmembrane region" description="Helical" evidence="1">
    <location>
        <begin position="12"/>
        <end position="32"/>
    </location>
</feature>
<reference evidence="2" key="1">
    <citation type="journal article" date="2015" name="Nature">
        <title>Complex archaea that bridge the gap between prokaryotes and eukaryotes.</title>
        <authorList>
            <person name="Spang A."/>
            <person name="Saw J.H."/>
            <person name="Jorgensen S.L."/>
            <person name="Zaremba-Niedzwiedzka K."/>
            <person name="Martijn J."/>
            <person name="Lind A.E."/>
            <person name="van Eijk R."/>
            <person name="Schleper C."/>
            <person name="Guy L."/>
            <person name="Ettema T.J."/>
        </authorList>
    </citation>
    <scope>NUCLEOTIDE SEQUENCE</scope>
</reference>
<keyword evidence="1" id="KW-0812">Transmembrane</keyword>
<protein>
    <submittedName>
        <fullName evidence="2">Uncharacterized protein</fullName>
    </submittedName>
</protein>
<dbReference type="EMBL" id="LAZR01043323">
    <property type="protein sequence ID" value="KKL07357.1"/>
    <property type="molecule type" value="Genomic_DNA"/>
</dbReference>
<organism evidence="2">
    <name type="scientific">marine sediment metagenome</name>
    <dbReference type="NCBI Taxonomy" id="412755"/>
    <lineage>
        <taxon>unclassified sequences</taxon>
        <taxon>metagenomes</taxon>
        <taxon>ecological metagenomes</taxon>
    </lineage>
</organism>